<dbReference type="Gene3D" id="1.10.940.10">
    <property type="entry name" value="NusB-like"/>
    <property type="match status" value="1"/>
</dbReference>
<evidence type="ECO:0000256" key="2">
    <source>
        <dbReference type="ARBA" id="ARBA00022814"/>
    </source>
</evidence>
<dbReference type="HAMAP" id="MF_00073">
    <property type="entry name" value="NusB"/>
    <property type="match status" value="1"/>
</dbReference>
<keyword evidence="3 6" id="KW-0694">RNA-binding</keyword>
<dbReference type="InterPro" id="IPR011605">
    <property type="entry name" value="NusB_fam"/>
</dbReference>
<dbReference type="GO" id="GO:0006353">
    <property type="term" value="P:DNA-templated transcription termination"/>
    <property type="evidence" value="ECO:0007669"/>
    <property type="project" value="UniProtKB-UniRule"/>
</dbReference>
<feature type="domain" description="NusB/RsmB/TIM44" evidence="7">
    <location>
        <begin position="121"/>
        <end position="244"/>
    </location>
</feature>
<evidence type="ECO:0000256" key="5">
    <source>
        <dbReference type="ARBA" id="ARBA00023163"/>
    </source>
</evidence>
<comment type="function">
    <text evidence="6">Involved in transcription antitermination. Required for transcription of ribosomal RNA (rRNA) genes. Binds specifically to the boxA antiterminator sequence of the ribosomal RNA (rrn) operons.</text>
</comment>
<keyword evidence="5 6" id="KW-0804">Transcription</keyword>
<dbReference type="InterPro" id="IPR035926">
    <property type="entry name" value="NusB-like_sf"/>
</dbReference>
<gene>
    <name evidence="6 8" type="primary">nusB</name>
    <name evidence="8" type="ORF">COW36_23625</name>
</gene>
<sequence length="256" mass="29413">MVKFKFMVSIHPPHKTLSYARHIGRELAFLTVSSLMQQSQEEHADQILLEELLERSVRVLLSEAEDALLTSGKALQEVHEKLSSFELEEKIVLSAKDPQRQIRQKIEEMKAFQAALLLQTEQMERASHLMEESMQIPLLRILADTPQIREFALELAAQYRKHRVQIDTEVDAISPEWPLERMNSIDRDLIRVAAAEMFYDPFVHQIGGDSTPLPVVINEAVELSKKYGTGDSHRFVNGVLRNLISKAEELRRSYRA</sequence>
<dbReference type="GO" id="GO:0031564">
    <property type="term" value="P:transcription antitermination"/>
    <property type="evidence" value="ECO:0007669"/>
    <property type="project" value="UniProtKB-KW"/>
</dbReference>
<dbReference type="NCBIfam" id="TIGR01951">
    <property type="entry name" value="nusB"/>
    <property type="match status" value="1"/>
</dbReference>
<comment type="caution">
    <text evidence="8">The sequence shown here is derived from an EMBL/GenBank/DDBJ whole genome shotgun (WGS) entry which is preliminary data.</text>
</comment>
<dbReference type="GO" id="GO:0003723">
    <property type="term" value="F:RNA binding"/>
    <property type="evidence" value="ECO:0007669"/>
    <property type="project" value="UniProtKB-UniRule"/>
</dbReference>
<dbReference type="Proteomes" id="UP000231019">
    <property type="component" value="Unassembled WGS sequence"/>
</dbReference>
<evidence type="ECO:0000259" key="7">
    <source>
        <dbReference type="Pfam" id="PF01029"/>
    </source>
</evidence>
<protein>
    <recommendedName>
        <fullName evidence="6">Transcription antitermination protein NusB</fullName>
    </recommendedName>
    <alternativeName>
        <fullName evidence="6">Antitermination factor NusB</fullName>
    </alternativeName>
</protein>
<dbReference type="EMBL" id="PFFQ01000065">
    <property type="protein sequence ID" value="PIW14027.1"/>
    <property type="molecule type" value="Genomic_DNA"/>
</dbReference>
<proteinExistence type="inferred from homology"/>
<accession>A0A2M7FXM8</accession>
<keyword evidence="4 6" id="KW-0805">Transcription regulation</keyword>
<dbReference type="Pfam" id="PF01029">
    <property type="entry name" value="NusB"/>
    <property type="match status" value="1"/>
</dbReference>
<comment type="similarity">
    <text evidence="1 6">Belongs to the NusB family.</text>
</comment>
<reference evidence="8 9" key="1">
    <citation type="submission" date="2017-09" db="EMBL/GenBank/DDBJ databases">
        <title>Depth-based differentiation of microbial function through sediment-hosted aquifers and enrichment of novel symbionts in the deep terrestrial subsurface.</title>
        <authorList>
            <person name="Probst A.J."/>
            <person name="Ladd B."/>
            <person name="Jarett J.K."/>
            <person name="Geller-Mcgrath D.E."/>
            <person name="Sieber C.M."/>
            <person name="Emerson J.B."/>
            <person name="Anantharaman K."/>
            <person name="Thomas B.C."/>
            <person name="Malmstrom R."/>
            <person name="Stieglmeier M."/>
            <person name="Klingl A."/>
            <person name="Woyke T."/>
            <person name="Ryan C.M."/>
            <person name="Banfield J.F."/>
        </authorList>
    </citation>
    <scope>NUCLEOTIDE SEQUENCE [LARGE SCALE GENOMIC DNA]</scope>
    <source>
        <strain evidence="8">CG17_big_fil_post_rev_8_21_14_2_50_48_46</strain>
    </source>
</reference>
<evidence type="ECO:0000313" key="9">
    <source>
        <dbReference type="Proteomes" id="UP000231019"/>
    </source>
</evidence>
<evidence type="ECO:0000256" key="6">
    <source>
        <dbReference type="HAMAP-Rule" id="MF_00073"/>
    </source>
</evidence>
<evidence type="ECO:0000256" key="3">
    <source>
        <dbReference type="ARBA" id="ARBA00022884"/>
    </source>
</evidence>
<dbReference type="InterPro" id="IPR006027">
    <property type="entry name" value="NusB_RsmB_TIM44"/>
</dbReference>
<dbReference type="GO" id="GO:0005829">
    <property type="term" value="C:cytosol"/>
    <property type="evidence" value="ECO:0007669"/>
    <property type="project" value="TreeGrafter"/>
</dbReference>
<dbReference type="SUPFAM" id="SSF48013">
    <property type="entry name" value="NusB-like"/>
    <property type="match status" value="1"/>
</dbReference>
<organism evidence="8 9">
    <name type="scientific">bacterium (Candidatus Blackallbacteria) CG17_big_fil_post_rev_8_21_14_2_50_48_46</name>
    <dbReference type="NCBI Taxonomy" id="2014261"/>
    <lineage>
        <taxon>Bacteria</taxon>
        <taxon>Candidatus Blackallbacteria</taxon>
    </lineage>
</organism>
<evidence type="ECO:0000313" key="8">
    <source>
        <dbReference type="EMBL" id="PIW14027.1"/>
    </source>
</evidence>
<evidence type="ECO:0000256" key="4">
    <source>
        <dbReference type="ARBA" id="ARBA00023015"/>
    </source>
</evidence>
<dbReference type="PANTHER" id="PTHR11078">
    <property type="entry name" value="N UTILIZATION SUBSTANCE PROTEIN B-RELATED"/>
    <property type="match status" value="1"/>
</dbReference>
<name>A0A2M7FXM8_9BACT</name>
<dbReference type="PANTHER" id="PTHR11078:SF3">
    <property type="entry name" value="ANTITERMINATION NUSB DOMAIN-CONTAINING PROTEIN"/>
    <property type="match status" value="1"/>
</dbReference>
<dbReference type="AlphaFoldDB" id="A0A2M7FXM8"/>
<keyword evidence="2 6" id="KW-0889">Transcription antitermination</keyword>
<evidence type="ECO:0000256" key="1">
    <source>
        <dbReference type="ARBA" id="ARBA00005952"/>
    </source>
</evidence>